<keyword evidence="4" id="KW-1185">Reference proteome</keyword>
<dbReference type="PANTHER" id="PTHR23518">
    <property type="entry name" value="C-METHYLTRANSFERASE"/>
    <property type="match status" value="1"/>
</dbReference>
<name>I4A9S7_DESDJ</name>
<dbReference type="CDD" id="cd06174">
    <property type="entry name" value="MFS"/>
    <property type="match status" value="1"/>
</dbReference>
<dbReference type="InterPro" id="IPR036259">
    <property type="entry name" value="MFS_trans_sf"/>
</dbReference>
<dbReference type="AlphaFoldDB" id="I4A9S7"/>
<keyword evidence="2" id="KW-0472">Membrane</keyword>
<feature type="transmembrane region" description="Helical" evidence="2">
    <location>
        <begin position="195"/>
        <end position="218"/>
    </location>
</feature>
<dbReference type="eggNOG" id="COG2814">
    <property type="taxonomic scope" value="Bacteria"/>
</dbReference>
<feature type="transmembrane region" description="Helical" evidence="2">
    <location>
        <begin position="332"/>
        <end position="357"/>
    </location>
</feature>
<feature type="transmembrane region" description="Helical" evidence="2">
    <location>
        <begin position="272"/>
        <end position="294"/>
    </location>
</feature>
<dbReference type="Proteomes" id="UP000006053">
    <property type="component" value="Chromosome"/>
</dbReference>
<dbReference type="KEGG" id="ddh:Desde_2374"/>
<feature type="transmembrane region" description="Helical" evidence="2">
    <location>
        <begin position="238"/>
        <end position="260"/>
    </location>
</feature>
<keyword evidence="2" id="KW-1133">Transmembrane helix</keyword>
<comment type="subcellular location">
    <subcellularLocation>
        <location evidence="1">Cell membrane</location>
        <topology evidence="1">Multi-pass membrane protein</topology>
    </subcellularLocation>
</comment>
<evidence type="ECO:0000256" key="2">
    <source>
        <dbReference type="SAM" id="Phobius"/>
    </source>
</evidence>
<evidence type="ECO:0000313" key="4">
    <source>
        <dbReference type="Proteomes" id="UP000006053"/>
    </source>
</evidence>
<reference evidence="4" key="1">
    <citation type="submission" date="2012-06" db="EMBL/GenBank/DDBJ databases">
        <title>Complete sequence of Desulfitobacterium dehalogenans ATCC 51507.</title>
        <authorList>
            <person name="Lucas S."/>
            <person name="Han J."/>
            <person name="Lapidus A."/>
            <person name="Cheng J.-F."/>
            <person name="Goodwin L."/>
            <person name="Pitluck S."/>
            <person name="Peters L."/>
            <person name="Ovchinnikova G."/>
            <person name="Teshima H."/>
            <person name="Detter J.C."/>
            <person name="Han C."/>
            <person name="Tapia R."/>
            <person name="Land M."/>
            <person name="Hauser L."/>
            <person name="Kyrpides N."/>
            <person name="Ivanova N."/>
            <person name="Pagani I."/>
            <person name="Kruse T."/>
            <person name="de Vos W.M."/>
            <person name="Smidt H."/>
            <person name="Woyke T."/>
        </authorList>
    </citation>
    <scope>NUCLEOTIDE SEQUENCE [LARGE SCALE GENOMIC DNA]</scope>
    <source>
        <strain evidence="4">ATCC 51507 / DSM 9161 / JW/IU-DC1</strain>
    </source>
</reference>
<feature type="transmembrane region" description="Helical" evidence="2">
    <location>
        <begin position="401"/>
        <end position="420"/>
    </location>
</feature>
<proteinExistence type="predicted"/>
<feature type="transmembrane region" description="Helical" evidence="2">
    <location>
        <begin position="170"/>
        <end position="189"/>
    </location>
</feature>
<protein>
    <submittedName>
        <fullName evidence="3">Arabinose efflux permease family protein</fullName>
    </submittedName>
</protein>
<dbReference type="GO" id="GO:0022857">
    <property type="term" value="F:transmembrane transporter activity"/>
    <property type="evidence" value="ECO:0007669"/>
    <property type="project" value="InterPro"/>
</dbReference>
<feature type="transmembrane region" description="Helical" evidence="2">
    <location>
        <begin position="87"/>
        <end position="102"/>
    </location>
</feature>
<reference evidence="3 4" key="2">
    <citation type="journal article" date="2015" name="J. Bacteriol.">
        <title>Genomic, proteomic, and biochemical analysis of the organohalide respiratory pathway in Desulfitobacterium dehalogenans.</title>
        <authorList>
            <person name="Kruse T."/>
            <person name="van de Pas B.A."/>
            <person name="Atteia A."/>
            <person name="Krab K."/>
            <person name="Hagen W.R."/>
            <person name="Goodwin L."/>
            <person name="Chain P."/>
            <person name="Boeren S."/>
            <person name="Maphosa F."/>
            <person name="Schraa G."/>
            <person name="de Vos W.M."/>
            <person name="van der Oost J."/>
            <person name="Smidt H."/>
            <person name="Stams A.J."/>
        </authorList>
    </citation>
    <scope>NUCLEOTIDE SEQUENCE [LARGE SCALE GENOMIC DNA]</scope>
    <source>
        <strain evidence="4">ATCC 51507 / DSM 9161 / JW/IU-DC1</strain>
    </source>
</reference>
<dbReference type="SUPFAM" id="SSF103473">
    <property type="entry name" value="MFS general substrate transporter"/>
    <property type="match status" value="1"/>
</dbReference>
<sequence precursor="true">MKRITFTRKIMIEMTRKRRFTHKSQGFGGGGSRGIRMKKRDFTLFLLASALLGITQSIDTSFFNNFLNDSFRLTVSERTILEIPREFPGFAVVFVSTLLLFLGDVRVAVVANALAAFGMMGMGFLAADFNGMVLWLLIFSMGQHLYMPISNSIAMNLSDQANMGKRLGQINGANTFVFLLANLTFALIFKNIKVNYQMIFLIGAITFLLAGCLLILMVPNKPKKAKGYKLILKKEYTLFYVLNILYGARKQIFLTFAPWVLIKIFNQGVSTFATLGFIIAAASIFFKPFVGYLIDKLGERFVLAGEAIILIFVCLGYAFSKEFFEGIGRGELAIIFIFACYIMDQMLMASTMARATYLRRIAVAPEDVSPSLSMGTTLDHALAMFIPWLGGLLWAAWGYEYVFIAGAFIAALNLIAASRIKIPQSVTVMQSDS</sequence>
<gene>
    <name evidence="3" type="ordered locus">Desde_2374</name>
</gene>
<dbReference type="GO" id="GO:0005886">
    <property type="term" value="C:plasma membrane"/>
    <property type="evidence" value="ECO:0007669"/>
    <property type="project" value="UniProtKB-SubCell"/>
</dbReference>
<feature type="transmembrane region" description="Helical" evidence="2">
    <location>
        <begin position="301"/>
        <end position="320"/>
    </location>
</feature>
<dbReference type="InterPro" id="IPR011701">
    <property type="entry name" value="MFS"/>
</dbReference>
<dbReference type="STRING" id="756499.Desde_2374"/>
<dbReference type="HOGENOM" id="CLU_057648_0_0_9"/>
<dbReference type="EMBL" id="CP003348">
    <property type="protein sequence ID" value="AFM00712.1"/>
    <property type="molecule type" value="Genomic_DNA"/>
</dbReference>
<organism evidence="3 4">
    <name type="scientific">Desulfitobacterium dehalogenans (strain ATCC 51507 / DSM 9161 / JW/IU-DC1)</name>
    <dbReference type="NCBI Taxonomy" id="756499"/>
    <lineage>
        <taxon>Bacteria</taxon>
        <taxon>Bacillati</taxon>
        <taxon>Bacillota</taxon>
        <taxon>Clostridia</taxon>
        <taxon>Eubacteriales</taxon>
        <taxon>Desulfitobacteriaceae</taxon>
        <taxon>Desulfitobacterium</taxon>
    </lineage>
</organism>
<dbReference type="Gene3D" id="1.20.1250.20">
    <property type="entry name" value="MFS general substrate transporter like domains"/>
    <property type="match status" value="2"/>
</dbReference>
<dbReference type="PANTHER" id="PTHR23518:SF2">
    <property type="entry name" value="MAJOR FACILITATOR SUPERFAMILY TRANSPORTER"/>
    <property type="match status" value="1"/>
</dbReference>
<evidence type="ECO:0000256" key="1">
    <source>
        <dbReference type="ARBA" id="ARBA00004651"/>
    </source>
</evidence>
<keyword evidence="2" id="KW-0812">Transmembrane</keyword>
<evidence type="ECO:0000313" key="3">
    <source>
        <dbReference type="EMBL" id="AFM00712.1"/>
    </source>
</evidence>
<dbReference type="Pfam" id="PF07690">
    <property type="entry name" value="MFS_1"/>
    <property type="match status" value="1"/>
</dbReference>
<accession>I4A9S7</accession>